<sequence>MESYILPNFPPEYSSIHLCLFQNVTNSASLRTRLVQAATMEGAEGDEARDAMDFGFVEASMVVSREHILTAVYQALQAASSSNLRTKTVHSEVLLALHPSNNIADAIKRFGISPSTTSLLLVRIGSPTKSGSASATQEDVEAYQQTLVDEMAELVEGDMVSLHELSSMSDWKAIKKLYKLHDVALPGTSETEDRRILEATMLNTLAIKSVA</sequence>
<dbReference type="GO" id="GO:0005829">
    <property type="term" value="C:cytosol"/>
    <property type="evidence" value="ECO:0007669"/>
    <property type="project" value="TreeGrafter"/>
</dbReference>
<evidence type="ECO:0000256" key="5">
    <source>
        <dbReference type="ARBA" id="ARBA00022694"/>
    </source>
</evidence>
<evidence type="ECO:0000256" key="8">
    <source>
        <dbReference type="RuleBase" id="RU004398"/>
    </source>
</evidence>
<keyword evidence="5" id="KW-0819">tRNA processing</keyword>
<dbReference type="EMBL" id="BLZA01000030">
    <property type="protein sequence ID" value="GHJ88596.1"/>
    <property type="molecule type" value="Genomic_DNA"/>
</dbReference>
<evidence type="ECO:0000313" key="10">
    <source>
        <dbReference type="Proteomes" id="UP000620104"/>
    </source>
</evidence>
<dbReference type="GO" id="GO:0000408">
    <property type="term" value="C:EKC/KEOPS complex"/>
    <property type="evidence" value="ECO:0007669"/>
    <property type="project" value="TreeGrafter"/>
</dbReference>
<dbReference type="Pfam" id="PF08617">
    <property type="entry name" value="CGI-121"/>
    <property type="match status" value="1"/>
</dbReference>
<dbReference type="GO" id="GO:0002949">
    <property type="term" value="P:tRNA threonylcarbamoyladenosine modification"/>
    <property type="evidence" value="ECO:0007669"/>
    <property type="project" value="TreeGrafter"/>
</dbReference>
<reference evidence="9" key="1">
    <citation type="submission" date="2020-07" db="EMBL/GenBank/DDBJ databases">
        <title>Draft Genome Sequence of a Deep-Sea Yeast, Naganishia (Cryptococcus) liquefaciens strain N6.</title>
        <authorList>
            <person name="Han Y.W."/>
            <person name="Kajitani R."/>
            <person name="Morimoto H."/>
            <person name="Parhat M."/>
            <person name="Tsubouchi H."/>
            <person name="Bakenova O."/>
            <person name="Ogata M."/>
            <person name="Argunhan B."/>
            <person name="Aoki R."/>
            <person name="Kajiwara S."/>
            <person name="Itoh T."/>
            <person name="Iwasaki H."/>
        </authorList>
    </citation>
    <scope>NUCLEOTIDE SEQUENCE</scope>
    <source>
        <strain evidence="9">N6</strain>
    </source>
</reference>
<dbReference type="SUPFAM" id="SSF143870">
    <property type="entry name" value="PF0523-like"/>
    <property type="match status" value="1"/>
</dbReference>
<name>A0A8H3TX99_9TREE</name>
<evidence type="ECO:0000256" key="3">
    <source>
        <dbReference type="ARBA" id="ARBA00015316"/>
    </source>
</evidence>
<comment type="caution">
    <text evidence="9">The sequence shown here is derived from an EMBL/GenBank/DDBJ whole genome shotgun (WGS) entry which is preliminary data.</text>
</comment>
<dbReference type="PANTHER" id="PTHR15840">
    <property type="entry name" value="CGI-121 FAMILY MEMBER"/>
    <property type="match status" value="1"/>
</dbReference>
<evidence type="ECO:0000256" key="2">
    <source>
        <dbReference type="ARBA" id="ARBA00005546"/>
    </source>
</evidence>
<evidence type="ECO:0000256" key="4">
    <source>
        <dbReference type="ARBA" id="ARBA00016009"/>
    </source>
</evidence>
<dbReference type="OrthoDB" id="329139at2759"/>
<evidence type="ECO:0000256" key="7">
    <source>
        <dbReference type="ARBA" id="ARBA00025043"/>
    </source>
</evidence>
<comment type="similarity">
    <text evidence="2 8">Belongs to the CGI121/TPRKB family.</text>
</comment>
<keyword evidence="10" id="KW-1185">Reference proteome</keyword>
<comment type="function">
    <text evidence="7">Component of the EKC/KEOPS complex that is required for the formation of a threonylcarbamoyl group on adenosine at position 37 (t(6)A37) in tRNAs that read codons beginning with adenine. The complex is probably involved in the transfer of the threonylcarbamoyl moiety of threonylcarbamoyl-AMP (TC-AMP) to the N6 group of A37. CGI121 acts as an allosteric effector that regulates the t(6)A activity of the complex. The EKC/KEOPS complex also promotes both telomere uncapping and telomere elongation. The complex is required for efficient recruitment of transcriptional coactivators. CGI121 is not required for tRNA modification.</text>
</comment>
<dbReference type="InterPro" id="IPR013926">
    <property type="entry name" value="CGI121/TPRKB"/>
</dbReference>
<dbReference type="InterPro" id="IPR036504">
    <property type="entry name" value="CGI121/TPRKB_sf"/>
</dbReference>
<protein>
    <recommendedName>
        <fullName evidence="4">EKC/KEOPS complex subunit CGI121</fullName>
    </recommendedName>
    <alternativeName>
        <fullName evidence="3">EKC/KEOPS complex subunit cgi121</fullName>
    </alternativeName>
</protein>
<evidence type="ECO:0000256" key="6">
    <source>
        <dbReference type="ARBA" id="ARBA00023242"/>
    </source>
</evidence>
<evidence type="ECO:0000313" key="9">
    <source>
        <dbReference type="EMBL" id="GHJ88596.1"/>
    </source>
</evidence>
<comment type="subcellular location">
    <subcellularLocation>
        <location evidence="1">Nucleus</location>
    </subcellularLocation>
</comment>
<gene>
    <name evidence="9" type="ORF">NliqN6_4998</name>
</gene>
<dbReference type="AlphaFoldDB" id="A0A8H3TX99"/>
<dbReference type="GO" id="GO:0005634">
    <property type="term" value="C:nucleus"/>
    <property type="evidence" value="ECO:0007669"/>
    <property type="project" value="UniProtKB-SubCell"/>
</dbReference>
<dbReference type="Proteomes" id="UP000620104">
    <property type="component" value="Unassembled WGS sequence"/>
</dbReference>
<accession>A0A8H3TX99</accession>
<dbReference type="PANTHER" id="PTHR15840:SF10">
    <property type="entry name" value="EKC_KEOPS COMPLEX SUBUNIT TPRKB"/>
    <property type="match status" value="1"/>
</dbReference>
<organism evidence="9 10">
    <name type="scientific">Naganishia liquefaciens</name>
    <dbReference type="NCBI Taxonomy" id="104408"/>
    <lineage>
        <taxon>Eukaryota</taxon>
        <taxon>Fungi</taxon>
        <taxon>Dikarya</taxon>
        <taxon>Basidiomycota</taxon>
        <taxon>Agaricomycotina</taxon>
        <taxon>Tremellomycetes</taxon>
        <taxon>Filobasidiales</taxon>
        <taxon>Filobasidiaceae</taxon>
        <taxon>Naganishia</taxon>
    </lineage>
</organism>
<evidence type="ECO:0000256" key="1">
    <source>
        <dbReference type="ARBA" id="ARBA00004123"/>
    </source>
</evidence>
<dbReference type="Gene3D" id="3.30.2380.10">
    <property type="entry name" value="CGI121/TPRKB"/>
    <property type="match status" value="1"/>
</dbReference>
<dbReference type="NCBIfam" id="NF011465">
    <property type="entry name" value="PRK14886.1-1"/>
    <property type="match status" value="1"/>
</dbReference>
<keyword evidence="6 8" id="KW-0539">Nucleus</keyword>
<proteinExistence type="inferred from homology"/>